<dbReference type="EMBL" id="VNJI01000011">
    <property type="protein sequence ID" value="TVY09908.1"/>
    <property type="molecule type" value="Genomic_DNA"/>
</dbReference>
<proteinExistence type="predicted"/>
<reference evidence="1 2" key="1">
    <citation type="submission" date="2019-07" db="EMBL/GenBank/DDBJ databases">
        <authorList>
            <person name="Kim J."/>
        </authorList>
    </citation>
    <scope>NUCLEOTIDE SEQUENCE [LARGE SCALE GENOMIC DNA]</scope>
    <source>
        <strain evidence="1 2">JC52</strain>
    </source>
</reference>
<dbReference type="AlphaFoldDB" id="A0A559KCQ2"/>
<organism evidence="1 2">
    <name type="scientific">Paenibacillus cremeus</name>
    <dbReference type="NCBI Taxonomy" id="2163881"/>
    <lineage>
        <taxon>Bacteria</taxon>
        <taxon>Bacillati</taxon>
        <taxon>Bacillota</taxon>
        <taxon>Bacilli</taxon>
        <taxon>Bacillales</taxon>
        <taxon>Paenibacillaceae</taxon>
        <taxon>Paenibacillus</taxon>
    </lineage>
</organism>
<protein>
    <submittedName>
        <fullName evidence="1">Uncharacterized protein</fullName>
    </submittedName>
</protein>
<sequence length="60" mass="6711">MKILKLPRCDNIIVIPLRYSGGGIVCTEIRNNGEVVSGECYIHEIAFEDAIDLTEIFKSL</sequence>
<dbReference type="RefSeq" id="WP_144846481.1">
    <property type="nucleotide sequence ID" value="NZ_VNJI01000011.1"/>
</dbReference>
<comment type="caution">
    <text evidence="1">The sequence shown here is derived from an EMBL/GenBank/DDBJ whole genome shotgun (WGS) entry which is preliminary data.</text>
</comment>
<evidence type="ECO:0000313" key="1">
    <source>
        <dbReference type="EMBL" id="TVY09908.1"/>
    </source>
</evidence>
<dbReference type="Proteomes" id="UP000317036">
    <property type="component" value="Unassembled WGS sequence"/>
</dbReference>
<keyword evidence="2" id="KW-1185">Reference proteome</keyword>
<name>A0A559KCQ2_9BACL</name>
<accession>A0A559KCQ2</accession>
<gene>
    <name evidence="1" type="ORF">FPZ49_11090</name>
</gene>
<evidence type="ECO:0000313" key="2">
    <source>
        <dbReference type="Proteomes" id="UP000317036"/>
    </source>
</evidence>